<evidence type="ECO:0000256" key="2">
    <source>
        <dbReference type="ARBA" id="ARBA00010961"/>
    </source>
</evidence>
<dbReference type="GO" id="GO:0006313">
    <property type="term" value="P:DNA transposition"/>
    <property type="evidence" value="ECO:0007669"/>
    <property type="project" value="UniProtKB-UniRule"/>
</dbReference>
<evidence type="ECO:0000256" key="4">
    <source>
        <dbReference type="ARBA" id="ARBA00023125"/>
    </source>
</evidence>
<evidence type="ECO:0000256" key="5">
    <source>
        <dbReference type="ARBA" id="ARBA00023172"/>
    </source>
</evidence>
<dbReference type="STRING" id="428990.SAMN06295987_10984"/>
<organism evidence="7 8">
    <name type="scientific">Novosphingobium mathurense</name>
    <dbReference type="NCBI Taxonomy" id="428990"/>
    <lineage>
        <taxon>Bacteria</taxon>
        <taxon>Pseudomonadati</taxon>
        <taxon>Pseudomonadota</taxon>
        <taxon>Alphaproteobacteria</taxon>
        <taxon>Sphingomonadales</taxon>
        <taxon>Sphingomonadaceae</taxon>
        <taxon>Novosphingobium</taxon>
    </lineage>
</organism>
<dbReference type="GO" id="GO:0004803">
    <property type="term" value="F:transposase activity"/>
    <property type="evidence" value="ECO:0007669"/>
    <property type="project" value="UniProtKB-UniRule"/>
</dbReference>
<evidence type="ECO:0000256" key="6">
    <source>
        <dbReference type="RuleBase" id="RU365089"/>
    </source>
</evidence>
<keyword evidence="6" id="KW-0814">Transposable element</keyword>
<gene>
    <name evidence="7" type="ORF">SAMN06295987_10984</name>
</gene>
<dbReference type="Proteomes" id="UP000190989">
    <property type="component" value="Unassembled WGS sequence"/>
</dbReference>
<evidence type="ECO:0000313" key="7">
    <source>
        <dbReference type="EMBL" id="SLK09083.1"/>
    </source>
</evidence>
<protein>
    <recommendedName>
        <fullName evidence="6">Mutator family transposase</fullName>
    </recommendedName>
</protein>
<keyword evidence="4 6" id="KW-0238">DNA-binding</keyword>
<reference evidence="8" key="1">
    <citation type="submission" date="2017-02" db="EMBL/GenBank/DDBJ databases">
        <authorList>
            <person name="Varghese N."/>
            <person name="Submissions S."/>
        </authorList>
    </citation>
    <scope>NUCLEOTIDE SEQUENCE [LARGE SCALE GENOMIC DNA]</scope>
    <source>
        <strain evidence="8">SM117</strain>
    </source>
</reference>
<dbReference type="InterPro" id="IPR001207">
    <property type="entry name" value="Transposase_mutator"/>
</dbReference>
<accession>A0A1U6IM44</accession>
<dbReference type="PANTHER" id="PTHR33217:SF7">
    <property type="entry name" value="TRANSPOSASE FOR INSERTION SEQUENCE ELEMENT IS1081"/>
    <property type="match status" value="1"/>
</dbReference>
<sequence>MDRRKDTAVEAVLEHLIAYGPGDIATVFGRAFELAMQIERERFLGAGLYERTQAREGYANGYKAKRIDTSAGTVSVQVPKTAGHDGEPFYPQSLERTRRSVRAVVLSVAEMYIKGVSTRQAEAVMREFGIESLSSSQVSRATKLLDEELEAWRNRPLGEIRYLILDARYEKMRHGGVVRDAAVLSVIGVGPDERRRVLGVSVALSEAEVHWRRFLESLVVRGLRGVEFIVSDDHAGLRAARRAVLGGATWQRCQFHLSQNAIHHAPNAMIRKRIGSELRIVWNAETLPKAETALAELVASYRDTAPKLAAWLEENVPEGLVVFTLPEHYRRRLRTSNPMERAVQQELKRRTAKVRVFPGEDALLRLVSAILVEIDEQWASDTKAYIKWECQDA</sequence>
<dbReference type="PANTHER" id="PTHR33217">
    <property type="entry name" value="TRANSPOSASE FOR INSERTION SEQUENCE ELEMENT IS1081"/>
    <property type="match status" value="1"/>
</dbReference>
<evidence type="ECO:0000256" key="1">
    <source>
        <dbReference type="ARBA" id="ARBA00002190"/>
    </source>
</evidence>
<keyword evidence="3 6" id="KW-0815">Transposition</keyword>
<keyword evidence="5 6" id="KW-0233">DNA recombination</keyword>
<comment type="function">
    <text evidence="1 6">Required for the transposition of the insertion element.</text>
</comment>
<name>A0A1U6IM44_9SPHN</name>
<dbReference type="GO" id="GO:0003677">
    <property type="term" value="F:DNA binding"/>
    <property type="evidence" value="ECO:0007669"/>
    <property type="project" value="UniProtKB-UniRule"/>
</dbReference>
<proteinExistence type="inferred from homology"/>
<comment type="similarity">
    <text evidence="2 6">Belongs to the transposase mutator family.</text>
</comment>
<dbReference type="AlphaFoldDB" id="A0A1U6IM44"/>
<dbReference type="NCBIfam" id="NF033543">
    <property type="entry name" value="transpos_IS256"/>
    <property type="match status" value="1"/>
</dbReference>
<dbReference type="EMBL" id="FVZE01000009">
    <property type="protein sequence ID" value="SLK09083.1"/>
    <property type="molecule type" value="Genomic_DNA"/>
</dbReference>
<evidence type="ECO:0000256" key="3">
    <source>
        <dbReference type="ARBA" id="ARBA00022578"/>
    </source>
</evidence>
<keyword evidence="8" id="KW-1185">Reference proteome</keyword>
<evidence type="ECO:0000313" key="8">
    <source>
        <dbReference type="Proteomes" id="UP000190989"/>
    </source>
</evidence>
<dbReference type="Pfam" id="PF00872">
    <property type="entry name" value="Transposase_mut"/>
    <property type="match status" value="1"/>
</dbReference>